<dbReference type="PANTHER" id="PTHR31611:SF0">
    <property type="entry name" value="HIGH-AFFINITY NICKEL TRANSPORT PROTEIN NIC1"/>
    <property type="match status" value="1"/>
</dbReference>
<keyword evidence="6 8" id="KW-1133">Transmembrane helix</keyword>
<dbReference type="PANTHER" id="PTHR31611">
    <property type="entry name" value="HIGH-AFFINITY NICKEL TRANSPORT PROTEIN NIC1"/>
    <property type="match status" value="1"/>
</dbReference>
<keyword evidence="10" id="KW-1185">Reference proteome</keyword>
<dbReference type="InterPro" id="IPR004688">
    <property type="entry name" value="Ni/Co_transpt"/>
</dbReference>
<comment type="similarity">
    <text evidence="2 8">Belongs to the NiCoT transporter (TC 2.A.52) family.</text>
</comment>
<evidence type="ECO:0000313" key="10">
    <source>
        <dbReference type="Proteomes" id="UP001212152"/>
    </source>
</evidence>
<evidence type="ECO:0000256" key="5">
    <source>
        <dbReference type="ARBA" id="ARBA00022692"/>
    </source>
</evidence>
<evidence type="ECO:0000256" key="1">
    <source>
        <dbReference type="ARBA" id="ARBA00004127"/>
    </source>
</evidence>
<organism evidence="9 10">
    <name type="scientific">Geranomyces variabilis</name>
    <dbReference type="NCBI Taxonomy" id="109894"/>
    <lineage>
        <taxon>Eukaryota</taxon>
        <taxon>Fungi</taxon>
        <taxon>Fungi incertae sedis</taxon>
        <taxon>Chytridiomycota</taxon>
        <taxon>Chytridiomycota incertae sedis</taxon>
        <taxon>Chytridiomycetes</taxon>
        <taxon>Spizellomycetales</taxon>
        <taxon>Powellomycetaceae</taxon>
        <taxon>Geranomyces</taxon>
    </lineage>
</organism>
<name>A0AAD5XQZ8_9FUNG</name>
<accession>A0AAD5XQZ8</accession>
<evidence type="ECO:0000256" key="2">
    <source>
        <dbReference type="ARBA" id="ARBA00010892"/>
    </source>
</evidence>
<keyword evidence="4" id="KW-0533">Nickel</keyword>
<comment type="caution">
    <text evidence="9">The sequence shown here is derived from an EMBL/GenBank/DDBJ whole genome shotgun (WGS) entry which is preliminary data.</text>
</comment>
<reference evidence="9" key="1">
    <citation type="submission" date="2020-05" db="EMBL/GenBank/DDBJ databases">
        <title>Phylogenomic resolution of chytrid fungi.</title>
        <authorList>
            <person name="Stajich J.E."/>
            <person name="Amses K."/>
            <person name="Simmons R."/>
            <person name="Seto K."/>
            <person name="Myers J."/>
            <person name="Bonds A."/>
            <person name="Quandt C.A."/>
            <person name="Barry K."/>
            <person name="Liu P."/>
            <person name="Grigoriev I."/>
            <person name="Longcore J.E."/>
            <person name="James T.Y."/>
        </authorList>
    </citation>
    <scope>NUCLEOTIDE SEQUENCE</scope>
    <source>
        <strain evidence="9">JEL0379</strain>
    </source>
</reference>
<gene>
    <name evidence="9" type="ORF">HDU87_003831</name>
</gene>
<evidence type="ECO:0000256" key="8">
    <source>
        <dbReference type="RuleBase" id="RU362101"/>
    </source>
</evidence>
<dbReference type="GO" id="GO:0012505">
    <property type="term" value="C:endomembrane system"/>
    <property type="evidence" value="ECO:0007669"/>
    <property type="project" value="UniProtKB-SubCell"/>
</dbReference>
<dbReference type="EMBL" id="JADGJQ010000029">
    <property type="protein sequence ID" value="KAJ3178051.1"/>
    <property type="molecule type" value="Genomic_DNA"/>
</dbReference>
<comment type="subcellular location">
    <subcellularLocation>
        <location evidence="8">Cell membrane</location>
        <topology evidence="8">Multi-pass membrane protein</topology>
    </subcellularLocation>
    <subcellularLocation>
        <location evidence="1">Endomembrane system</location>
        <topology evidence="1">Multi-pass membrane protein</topology>
    </subcellularLocation>
</comment>
<comment type="caution">
    <text evidence="8">Lacks conserved residue(s) required for the propagation of feature annotation.</text>
</comment>
<dbReference type="GO" id="GO:0005886">
    <property type="term" value="C:plasma membrane"/>
    <property type="evidence" value="ECO:0007669"/>
    <property type="project" value="UniProtKB-SubCell"/>
</dbReference>
<dbReference type="Proteomes" id="UP001212152">
    <property type="component" value="Unassembled WGS sequence"/>
</dbReference>
<keyword evidence="5 8" id="KW-0812">Transmembrane</keyword>
<evidence type="ECO:0000256" key="7">
    <source>
        <dbReference type="ARBA" id="ARBA00023136"/>
    </source>
</evidence>
<evidence type="ECO:0000256" key="3">
    <source>
        <dbReference type="ARBA" id="ARBA00022448"/>
    </source>
</evidence>
<evidence type="ECO:0000256" key="4">
    <source>
        <dbReference type="ARBA" id="ARBA00022596"/>
    </source>
</evidence>
<dbReference type="Pfam" id="PF03824">
    <property type="entry name" value="NicO"/>
    <property type="match status" value="1"/>
</dbReference>
<evidence type="ECO:0000256" key="6">
    <source>
        <dbReference type="ARBA" id="ARBA00022989"/>
    </source>
</evidence>
<protein>
    <recommendedName>
        <fullName evidence="8">Nickel/cobalt efflux system</fullName>
    </recommendedName>
</protein>
<dbReference type="InterPro" id="IPR011541">
    <property type="entry name" value="Ni/Co_transpt_high_affinity"/>
</dbReference>
<sequence>MYPLGVLFGLGFDTATEVTLLAISAANAGDGMPIGLVMFLPALFTAGMTLVDTADGIMMTMVYSWATIHPAQKLYYNFTITLMSATIAFTIAFIQLLGIISDRYHLSGGIWDGVASVSDNYGTIGLVFMGAFVSVLIISAALFRYGRNLGGIEQRGFDHGELRVAEVN</sequence>
<keyword evidence="7 8" id="KW-0472">Membrane</keyword>
<feature type="transmembrane region" description="Helical" evidence="8">
    <location>
        <begin position="34"/>
        <end position="53"/>
    </location>
</feature>
<feature type="transmembrane region" description="Helical" evidence="8">
    <location>
        <begin position="121"/>
        <end position="145"/>
    </location>
</feature>
<evidence type="ECO:0000313" key="9">
    <source>
        <dbReference type="EMBL" id="KAJ3178051.1"/>
    </source>
</evidence>
<keyword evidence="3 8" id="KW-0813">Transport</keyword>
<proteinExistence type="inferred from homology"/>
<dbReference type="GO" id="GO:0015099">
    <property type="term" value="F:nickel cation transmembrane transporter activity"/>
    <property type="evidence" value="ECO:0007669"/>
    <property type="project" value="UniProtKB-UniRule"/>
</dbReference>
<feature type="transmembrane region" description="Helical" evidence="8">
    <location>
        <begin position="74"/>
        <end position="101"/>
    </location>
</feature>
<dbReference type="AlphaFoldDB" id="A0AAD5XQZ8"/>